<keyword evidence="3" id="KW-1185">Reference proteome</keyword>
<proteinExistence type="predicted"/>
<dbReference type="Proteomes" id="UP000037904">
    <property type="component" value="Unassembled WGS sequence"/>
</dbReference>
<feature type="region of interest" description="Disordered" evidence="1">
    <location>
        <begin position="50"/>
        <end position="72"/>
    </location>
</feature>
<protein>
    <submittedName>
        <fullName evidence="2">Uncharacterized protein</fullName>
    </submittedName>
</protein>
<feature type="region of interest" description="Disordered" evidence="1">
    <location>
        <begin position="271"/>
        <end position="292"/>
    </location>
</feature>
<sequence length="511" mass="58424">MRSHSTLLRSVLTLVAVASCLVILLAVFHIKLADGLSIIPVQERPFFYEQQPHHQSPTEDSKEPSTDEDDAEAYLEQGEKHQDNDYRLLTSLRNNMGFYNKIDAKMTGHQLMNPTLLELPRNGNSTHDFLVIARAPHVYKKINDKRYKLARQVATFANLTYNNLGRPVLKTGKWSRFLVNDFGGPEHHCQKQPDMDRYIGPEDMKLFWTRTGEPLLIFTHQVDDEVLCQGQFIIDVRAAMPELEQALGPETTALLPPIRFSEPTGLRREALEGQESHPRYQREKNWAPAQSPFSSDDELLLMVEPGQLYRWTSNEDPVEPVVSDKDQISVVQEPYPPHAEPGATWHAERTKTCMHDVMLDDRHVHQSSPMLSVTLCNRGTCEPSKQNTVMVGIVQRRRDPPMSPFTWYDRRVAVYESAPPYRMISVSKKLTYHGESDGRYVWTGSMVYYTNQTRFPPSNHGFLDDEVWLSFGIKDAAAGWLDVRARDLVADHYLCQGASEGYRRSRQGISA</sequence>
<feature type="compositionally biased region" description="Basic and acidic residues" evidence="1">
    <location>
        <begin position="56"/>
        <end position="65"/>
    </location>
</feature>
<name>A0A0M9EV16_FUSLA</name>
<dbReference type="PROSITE" id="PS51257">
    <property type="entry name" value="PROKAR_LIPOPROTEIN"/>
    <property type="match status" value="1"/>
</dbReference>
<accession>A0A0M9EV16</accession>
<evidence type="ECO:0000313" key="2">
    <source>
        <dbReference type="EMBL" id="KPA40252.1"/>
    </source>
</evidence>
<dbReference type="EMBL" id="JXCE01000145">
    <property type="protein sequence ID" value="KPA40252.1"/>
    <property type="molecule type" value="Genomic_DNA"/>
</dbReference>
<evidence type="ECO:0000256" key="1">
    <source>
        <dbReference type="SAM" id="MobiDB-lite"/>
    </source>
</evidence>
<gene>
    <name evidence="2" type="ORF">FLAG1_06874</name>
</gene>
<evidence type="ECO:0000313" key="3">
    <source>
        <dbReference type="Proteomes" id="UP000037904"/>
    </source>
</evidence>
<reference evidence="2 3" key="1">
    <citation type="submission" date="2015-04" db="EMBL/GenBank/DDBJ databases">
        <title>The draft genome sequence of Fusarium langsethiae, a T-2/HT-2 mycotoxin producer.</title>
        <authorList>
            <person name="Lysoe E."/>
            <person name="Divon H.H."/>
            <person name="Terzi V."/>
            <person name="Orru L."/>
            <person name="Lamontanara A."/>
            <person name="Kolseth A.-K."/>
            <person name="Frandsen R.J."/>
            <person name="Nielsen K."/>
            <person name="Thrane U."/>
        </authorList>
    </citation>
    <scope>NUCLEOTIDE SEQUENCE [LARGE SCALE GENOMIC DNA]</scope>
    <source>
        <strain evidence="2 3">Fl201059</strain>
    </source>
</reference>
<organism evidence="2 3">
    <name type="scientific">Fusarium langsethiae</name>
    <dbReference type="NCBI Taxonomy" id="179993"/>
    <lineage>
        <taxon>Eukaryota</taxon>
        <taxon>Fungi</taxon>
        <taxon>Dikarya</taxon>
        <taxon>Ascomycota</taxon>
        <taxon>Pezizomycotina</taxon>
        <taxon>Sordariomycetes</taxon>
        <taxon>Hypocreomycetidae</taxon>
        <taxon>Hypocreales</taxon>
        <taxon>Nectriaceae</taxon>
        <taxon>Fusarium</taxon>
    </lineage>
</organism>
<comment type="caution">
    <text evidence="2">The sequence shown here is derived from an EMBL/GenBank/DDBJ whole genome shotgun (WGS) entry which is preliminary data.</text>
</comment>
<feature type="compositionally biased region" description="Basic and acidic residues" evidence="1">
    <location>
        <begin position="271"/>
        <end position="285"/>
    </location>
</feature>
<dbReference type="AlphaFoldDB" id="A0A0M9EV16"/>